<dbReference type="Proteomes" id="UP000230683">
    <property type="component" value="Unassembled WGS sequence"/>
</dbReference>
<sequence>MDKSHQKYIPALVFLITVLFGGIIVFVAGKSVDNKGNTQNSNVEKSNVAEGNNFAEDNNVMGVAIENDVTPGSTNRPPLCLSFSTTAEGEKDSNGQYLDGSTFSFDVTAQDLDVVDKVNAVIFTIFNSQTKESVEKFTCTLDSGKNAENVGPECLAFKYSKNEAPILTSSLTKYVFPNEGKYYVKAEVISSDGTSTMCKPSSKADE</sequence>
<proteinExistence type="predicted"/>
<keyword evidence="1" id="KW-0812">Transmembrane</keyword>
<keyword evidence="1" id="KW-1133">Transmembrane helix</keyword>
<keyword evidence="1" id="KW-0472">Membrane</keyword>
<protein>
    <submittedName>
        <fullName evidence="2">Uncharacterized protein</fullName>
    </submittedName>
</protein>
<reference evidence="3" key="1">
    <citation type="submission" date="2017-09" db="EMBL/GenBank/DDBJ databases">
        <title>Depth-based differentiation of microbial function through sediment-hosted aquifers and enrichment of novel symbionts in the deep terrestrial subsurface.</title>
        <authorList>
            <person name="Probst A.J."/>
            <person name="Ladd B."/>
            <person name="Jarett J.K."/>
            <person name="Geller-Mcgrath D.E."/>
            <person name="Sieber C.M.K."/>
            <person name="Emerson J.B."/>
            <person name="Anantharaman K."/>
            <person name="Thomas B.C."/>
            <person name="Malmstrom R."/>
            <person name="Stieglmeier M."/>
            <person name="Klingl A."/>
            <person name="Woyke T."/>
            <person name="Ryan C.M."/>
            <person name="Banfield J.F."/>
        </authorList>
    </citation>
    <scope>NUCLEOTIDE SEQUENCE [LARGE SCALE GENOMIC DNA]</scope>
</reference>
<evidence type="ECO:0000256" key="1">
    <source>
        <dbReference type="SAM" id="Phobius"/>
    </source>
</evidence>
<organism evidence="2 3">
    <name type="scientific">candidate division WWE3 bacterium CG_4_9_14_3_um_filter_34_6</name>
    <dbReference type="NCBI Taxonomy" id="1975079"/>
    <lineage>
        <taxon>Bacteria</taxon>
        <taxon>Katanobacteria</taxon>
    </lineage>
</organism>
<evidence type="ECO:0000313" key="2">
    <source>
        <dbReference type="EMBL" id="PJA40432.1"/>
    </source>
</evidence>
<comment type="caution">
    <text evidence="2">The sequence shown here is derived from an EMBL/GenBank/DDBJ whole genome shotgun (WGS) entry which is preliminary data.</text>
</comment>
<gene>
    <name evidence="2" type="ORF">CO178_02200</name>
</gene>
<name>A0A2M7X2M6_UNCKA</name>
<dbReference type="EMBL" id="PFWY01000098">
    <property type="protein sequence ID" value="PJA40432.1"/>
    <property type="molecule type" value="Genomic_DNA"/>
</dbReference>
<feature type="transmembrane region" description="Helical" evidence="1">
    <location>
        <begin position="12"/>
        <end position="29"/>
    </location>
</feature>
<dbReference type="AlphaFoldDB" id="A0A2M7X2M6"/>
<evidence type="ECO:0000313" key="3">
    <source>
        <dbReference type="Proteomes" id="UP000230683"/>
    </source>
</evidence>
<accession>A0A2M7X2M6</accession>